<protein>
    <submittedName>
        <fullName evidence="4">EF-hand domain-containing protein</fullName>
    </submittedName>
</protein>
<dbReference type="EMBL" id="KK852954">
    <property type="protein sequence ID" value="KDR13308.1"/>
    <property type="molecule type" value="Genomic_DNA"/>
</dbReference>
<gene>
    <name evidence="4" type="ORF">L798_12241</name>
</gene>
<dbReference type="OrthoDB" id="10009315at2759"/>
<dbReference type="PANTHER" id="PTHR15717">
    <property type="entry name" value="PROTEIN KIAA0494"/>
    <property type="match status" value="1"/>
</dbReference>
<keyword evidence="3" id="KW-1133">Transmembrane helix</keyword>
<dbReference type="Gene3D" id="1.10.287.1490">
    <property type="match status" value="1"/>
</dbReference>
<keyword evidence="3" id="KW-0812">Transmembrane</keyword>
<dbReference type="AlphaFoldDB" id="A0A067QTH2"/>
<keyword evidence="5" id="KW-1185">Reference proteome</keyword>
<evidence type="ECO:0000313" key="5">
    <source>
        <dbReference type="Proteomes" id="UP000027135"/>
    </source>
</evidence>
<organism evidence="4 5">
    <name type="scientific">Zootermopsis nevadensis</name>
    <name type="common">Dampwood termite</name>
    <dbReference type="NCBI Taxonomy" id="136037"/>
    <lineage>
        <taxon>Eukaryota</taxon>
        <taxon>Metazoa</taxon>
        <taxon>Ecdysozoa</taxon>
        <taxon>Arthropoda</taxon>
        <taxon>Hexapoda</taxon>
        <taxon>Insecta</taxon>
        <taxon>Pterygota</taxon>
        <taxon>Neoptera</taxon>
        <taxon>Polyneoptera</taxon>
        <taxon>Dictyoptera</taxon>
        <taxon>Blattodea</taxon>
        <taxon>Blattoidea</taxon>
        <taxon>Termitoidae</taxon>
        <taxon>Termopsidae</taxon>
        <taxon>Zootermopsis</taxon>
    </lineage>
</organism>
<feature type="region of interest" description="Disordered" evidence="2">
    <location>
        <begin position="1"/>
        <end position="76"/>
    </location>
</feature>
<feature type="compositionally biased region" description="Gly residues" evidence="2">
    <location>
        <begin position="34"/>
        <end position="43"/>
    </location>
</feature>
<keyword evidence="3" id="KW-0472">Membrane</keyword>
<feature type="coiled-coil region" evidence="1">
    <location>
        <begin position="355"/>
        <end position="382"/>
    </location>
</feature>
<evidence type="ECO:0000313" key="4">
    <source>
        <dbReference type="EMBL" id="KDR13308.1"/>
    </source>
</evidence>
<feature type="transmembrane region" description="Helical" evidence="3">
    <location>
        <begin position="91"/>
        <end position="116"/>
    </location>
</feature>
<proteinExistence type="predicted"/>
<evidence type="ECO:0000256" key="1">
    <source>
        <dbReference type="SAM" id="Coils"/>
    </source>
</evidence>
<name>A0A067QTH2_ZOONE</name>
<dbReference type="OMA" id="QSDMNRH"/>
<accession>A0A067QTH2</accession>
<dbReference type="eggNOG" id="ENOG502RXS9">
    <property type="taxonomic scope" value="Eukaryota"/>
</dbReference>
<dbReference type="FunCoup" id="A0A067QTH2">
    <property type="interactions" value="4"/>
</dbReference>
<evidence type="ECO:0000256" key="2">
    <source>
        <dbReference type="SAM" id="MobiDB-lite"/>
    </source>
</evidence>
<dbReference type="PANTHER" id="PTHR15717:SF2">
    <property type="entry name" value="EF-HAND CALCIUM-BINDING DOMAIN-CONTAINING PROTEIN 14"/>
    <property type="match status" value="1"/>
</dbReference>
<reference evidence="4 5" key="1">
    <citation type="journal article" date="2014" name="Nat. Commun.">
        <title>Molecular traces of alternative social organization in a termite genome.</title>
        <authorList>
            <person name="Terrapon N."/>
            <person name="Li C."/>
            <person name="Robertson H.M."/>
            <person name="Ji L."/>
            <person name="Meng X."/>
            <person name="Booth W."/>
            <person name="Chen Z."/>
            <person name="Childers C.P."/>
            <person name="Glastad K.M."/>
            <person name="Gokhale K."/>
            <person name="Gowin J."/>
            <person name="Gronenberg W."/>
            <person name="Hermansen R.A."/>
            <person name="Hu H."/>
            <person name="Hunt B.G."/>
            <person name="Huylmans A.K."/>
            <person name="Khalil S.M."/>
            <person name="Mitchell R.D."/>
            <person name="Munoz-Torres M.C."/>
            <person name="Mustard J.A."/>
            <person name="Pan H."/>
            <person name="Reese J.T."/>
            <person name="Scharf M.E."/>
            <person name="Sun F."/>
            <person name="Vogel H."/>
            <person name="Xiao J."/>
            <person name="Yang W."/>
            <person name="Yang Z."/>
            <person name="Yang Z."/>
            <person name="Zhou J."/>
            <person name="Zhu J."/>
            <person name="Brent C.S."/>
            <person name="Elsik C.G."/>
            <person name="Goodisman M.A."/>
            <person name="Liberles D.A."/>
            <person name="Roe R.M."/>
            <person name="Vargo E.L."/>
            <person name="Vilcinskas A."/>
            <person name="Wang J."/>
            <person name="Bornberg-Bauer E."/>
            <person name="Korb J."/>
            <person name="Zhang G."/>
            <person name="Liebig J."/>
        </authorList>
    </citation>
    <scope>NUCLEOTIDE SEQUENCE [LARGE SCALE GENOMIC DNA]</scope>
    <source>
        <tissue evidence="4">Whole organism</tissue>
    </source>
</reference>
<dbReference type="InParanoid" id="A0A067QTH2"/>
<sequence length="433" mass="46879">MESTHHVNVPLRAGKKMKKRKELDALVAHSGPGKRVGGGGGGASSQDQLLSESTDEQDDYWSGKDRGSGGSNGGGGGPRCRLILRRRVCGSLLRACTAALVFACVVATTTVMWLFIDIREQVTSLRNELDQVAAGSQGVPEELQKCHSLSRELQQNQTALSKNLSTLTLQLENFSTQLSGVQAGLHVVEERLKAAPELVNLPEDVQSLSTSVASFGSQIRDLNTTVTMLKGENGQLQEASKTLLENVTSLKQRVAELANVSQQSQIHSTEGNAEKEETQSVIRQLSANIILVNDTLSKKLQWVVEDEVKDHKSVLGLEDLSQNVSARLTTLEGSCVKFSLYSALNNTVGKLSLKVTNGEKQLNELAGKVSQLQTQTDQLERNETLLLSQINEIFNRPSPKIAANPETALHSELLTTQGTYTSEDDSPLLSPSN</sequence>
<dbReference type="InterPro" id="IPR042352">
    <property type="entry name" value="EFCAB14"/>
</dbReference>
<keyword evidence="1" id="KW-0175">Coiled coil</keyword>
<dbReference type="Proteomes" id="UP000027135">
    <property type="component" value="Unassembled WGS sequence"/>
</dbReference>
<evidence type="ECO:0000256" key="3">
    <source>
        <dbReference type="SAM" id="Phobius"/>
    </source>
</evidence>